<reference evidence="2 3" key="1">
    <citation type="submission" date="2009-11" db="EMBL/GenBank/DDBJ databases">
        <authorList>
            <person name="Weinstock G."/>
            <person name="Sodergren E."/>
            <person name="Clifton S."/>
            <person name="Fulton L."/>
            <person name="Fulton B."/>
            <person name="Courtney L."/>
            <person name="Fronick C."/>
            <person name="Harrison M."/>
            <person name="Strong C."/>
            <person name="Farmer C."/>
            <person name="Delahaunty K."/>
            <person name="Markovic C."/>
            <person name="Hall O."/>
            <person name="Minx P."/>
            <person name="Tomlinson C."/>
            <person name="Mitreva M."/>
            <person name="Nelson J."/>
            <person name="Hou S."/>
            <person name="Wollam A."/>
            <person name="Pepin K.H."/>
            <person name="Johnson M."/>
            <person name="Bhonagiri V."/>
            <person name="Nash W.E."/>
            <person name="Warren W."/>
            <person name="Chinwalla A."/>
            <person name="Mardis E.R."/>
            <person name="Wilson R.K."/>
        </authorList>
    </citation>
    <scope>NUCLEOTIDE SEQUENCE [LARGE SCALE GENOMIC DNA]</scope>
    <source>
        <strain evidence="2 3">F0302</strain>
    </source>
</reference>
<proteinExistence type="predicted"/>
<sequence>MVKKGLFQKLPFRKRKHINKPKSRLSNQKAMPFLTHYPATCITSACNLHQITMSSASRQHAK</sequence>
<evidence type="ECO:0000313" key="3">
    <source>
        <dbReference type="Proteomes" id="UP000004079"/>
    </source>
</evidence>
<dbReference type="STRING" id="649760.HMPREF0971_01935"/>
<gene>
    <name evidence="2" type="ORF">HMPREF0971_01935</name>
</gene>
<name>D1QSH5_9BACT</name>
<dbReference type="EMBL" id="ACUZ02000034">
    <property type="protein sequence ID" value="EFB31657.1"/>
    <property type="molecule type" value="Genomic_DNA"/>
</dbReference>
<feature type="compositionally biased region" description="Basic residues" evidence="1">
    <location>
        <begin position="11"/>
        <end position="23"/>
    </location>
</feature>
<dbReference type="Proteomes" id="UP000004079">
    <property type="component" value="Unassembled WGS sequence"/>
</dbReference>
<comment type="caution">
    <text evidence="2">The sequence shown here is derived from an EMBL/GenBank/DDBJ whole genome shotgun (WGS) entry which is preliminary data.</text>
</comment>
<evidence type="ECO:0000256" key="1">
    <source>
        <dbReference type="SAM" id="MobiDB-lite"/>
    </source>
</evidence>
<feature type="region of interest" description="Disordered" evidence="1">
    <location>
        <begin position="10"/>
        <end position="29"/>
    </location>
</feature>
<organism evidence="2 3">
    <name type="scientific">Segatella oris F0302</name>
    <dbReference type="NCBI Taxonomy" id="649760"/>
    <lineage>
        <taxon>Bacteria</taxon>
        <taxon>Pseudomonadati</taxon>
        <taxon>Bacteroidota</taxon>
        <taxon>Bacteroidia</taxon>
        <taxon>Bacteroidales</taxon>
        <taxon>Prevotellaceae</taxon>
        <taxon>Segatella</taxon>
    </lineage>
</organism>
<protein>
    <submittedName>
        <fullName evidence="2">Uncharacterized protein</fullName>
    </submittedName>
</protein>
<accession>D1QSH5</accession>
<dbReference type="AlphaFoldDB" id="D1QSH5"/>
<dbReference type="HOGENOM" id="CLU_2900457_0_0_10"/>
<evidence type="ECO:0000313" key="2">
    <source>
        <dbReference type="EMBL" id="EFB31657.1"/>
    </source>
</evidence>